<name>A0ABP0I118_9DINO</name>
<protein>
    <submittedName>
        <fullName evidence="2">Modification methylase Eco47II</fullName>
    </submittedName>
</protein>
<reference evidence="2 3" key="1">
    <citation type="submission" date="2024-02" db="EMBL/GenBank/DDBJ databases">
        <authorList>
            <person name="Chen Y."/>
            <person name="Shah S."/>
            <person name="Dougan E. K."/>
            <person name="Thang M."/>
            <person name="Chan C."/>
        </authorList>
    </citation>
    <scope>NUCLEOTIDE SEQUENCE [LARGE SCALE GENOMIC DNA]</scope>
</reference>
<comment type="caution">
    <text evidence="2">The sequence shown here is derived from an EMBL/GenBank/DDBJ whole genome shotgun (WGS) entry which is preliminary data.</text>
</comment>
<dbReference type="GO" id="GO:0032259">
    <property type="term" value="P:methylation"/>
    <property type="evidence" value="ECO:0007669"/>
    <property type="project" value="UniProtKB-KW"/>
</dbReference>
<gene>
    <name evidence="2" type="ORF">SCF082_LOCUS4725</name>
</gene>
<dbReference type="Gene3D" id="3.60.10.10">
    <property type="entry name" value="Endonuclease/exonuclease/phosphatase"/>
    <property type="match status" value="1"/>
</dbReference>
<evidence type="ECO:0000313" key="2">
    <source>
        <dbReference type="EMBL" id="CAK8996297.1"/>
    </source>
</evidence>
<dbReference type="EMBL" id="CAXAMM010002477">
    <property type="protein sequence ID" value="CAK8996297.1"/>
    <property type="molecule type" value="Genomic_DNA"/>
</dbReference>
<dbReference type="SUPFAM" id="SSF53098">
    <property type="entry name" value="Ribonuclease H-like"/>
    <property type="match status" value="1"/>
</dbReference>
<dbReference type="Gene3D" id="3.30.420.10">
    <property type="entry name" value="Ribonuclease H-like superfamily/Ribonuclease H"/>
    <property type="match status" value="1"/>
</dbReference>
<dbReference type="Proteomes" id="UP001642464">
    <property type="component" value="Unassembled WGS sequence"/>
</dbReference>
<dbReference type="InterPro" id="IPR036691">
    <property type="entry name" value="Endo/exonu/phosph_ase_sf"/>
</dbReference>
<dbReference type="InterPro" id="IPR012337">
    <property type="entry name" value="RNaseH-like_sf"/>
</dbReference>
<keyword evidence="2" id="KW-0808">Transferase</keyword>
<feature type="compositionally biased region" description="Low complexity" evidence="1">
    <location>
        <begin position="647"/>
        <end position="658"/>
    </location>
</feature>
<feature type="region of interest" description="Disordered" evidence="1">
    <location>
        <begin position="641"/>
        <end position="669"/>
    </location>
</feature>
<keyword evidence="3" id="KW-1185">Reference proteome</keyword>
<evidence type="ECO:0000256" key="1">
    <source>
        <dbReference type="SAM" id="MobiDB-lite"/>
    </source>
</evidence>
<dbReference type="InterPro" id="IPR036397">
    <property type="entry name" value="RNaseH_sf"/>
</dbReference>
<accession>A0ABP0I118</accession>
<sequence>MTVQGHCLIDSYVAGALAEIRSRSQTLNAKHFGILWTNYHWQLFSLQRSGTGLCATCYDGCPTANTFDLEILCNRFMLAWGCDSYQLKVECCISQTYGTHCGAIALGHLLLALGHDTTCDEERYVSWHKLLLCGQNRRACGPHDAAMVESLCQILTQKGVPDSSVRDRATLAIKKLGGPAIQKALLASDPWRALKQIQPLQGRPFQFVLYNELQAHIAARASTKHGASTGKKGQPPGRKALPELHLCPEHLELLPDLFVDKDGESVATIGVKEVVSDARGIALVTPEMAKQLDDNDQNLSIDALAVLVVGDHSNAFQHHAASVIQYPVIYRPTKEPALLTGTLLQLGDVEIKILKTADAPVVRAVDTAVVRVQVFRDAYPLEEWPTFVAGPVKALVGAVESLQFCPGKDCGKQCAKFHPSVEEELRTALLDVWQWQWLTSDAKPCKMAQADIFSVYLRVPASGLMDLLSHSGWNGVFIEPRPLPTAPSSQRFAVVWLPRTASVDDAFKWKRQLDQVVGLARMRQKLGVRVRAKDEEATLKVIFPDSCVRPCVVKHTYEAGPLPFGLHRDKIADLLKAWNWKARPLRPLRSTSLGQFWEIGAEEPPKSGIMPTDQGMITVSHRREAQSSVKAKPYVQAATKTLQKMHSTAPSSSSSSTTEPHDSWTTGDDPWKAAAWSRYQPITVAKDQVVFTENRGKASQEARTKLSTLTSKVSELEQKLENSGEGDATMSNEVAEGITSEIAEMRAQHRKYDQWFNQASDRIGALETHLHQQGSQIAELGDAMKTQAQASTSLQTQMQTLHSSVKNDLQARHPGPDSEEAFEFLIGTANVAGLLHRADLVVQQPAGLWAYTETQLSLAGQRQFRSALRYESQRVHRDAFFVPGAPVPTRSATSDAGTWSGVAVVSSAPTKEIRIAWPGAEYVSGRVVITSTWLQSLPIVGGTVYGLAQSPTHRHPIRSTSAILDQVAEHIVERLVGPRFLCGDWNADLSDFAVTDYLLAHGWKELQVHAWETQCQPIRPTCKSVTVRDFLWLSPELWQMLKSVHFEDRYYPDHACLGGLFTIPRAPSPTKVWRFPVPLPWSHVRVSDWQETVQAHHQPFTWKADTTASFRSWSAGVENSLRQPVLHGLARIPARCKGRAQQLCPEMRPMRHSVVKRARPGEEEVLTDLMPVVVRQWYRQLRRLQALLHTLRNGYCTPGSWTTQAQTWRAIRGAPGFKPNFVAWWPTRAIHLPHGLSDIPQDVPTLLQMELLWHEYRLNYRNFEDWHHRQRLKLLQLRNASLQTSHFRQLRPPAADPLATLTTMQTSVIVDVCVSTGYVALPVFPWDKFATFRSSGFALKPLDHFEEQHNGKMVLWILFDTDLLLVPGMLIDVSVTTASLPDIHASLTDLWKSRWQRLADVPDPTWSRVIGFAHSHLPRMPAKLHPLSVDLLQTTLATGKGLRTRGPDGFLARLFGVATPTVTAWSSFLASMRRSFRVREALSDPIGSDTGLPEGDSMSCVGMVLLNFVYHAYMKCFAPTIRELSYVDNLQLISPTVGSLLQGRIVAETWADMLQLHIDSVKSTYWGTSASMRALLRANGCAAVESTKDLGVQMQYGPRHRNDQLQLRIGSSLVHWKHLAGMRLPRALKALAIRTALLPRTLHGGEQTFVGLHWFKQLRTQALRSLGVARAGANPGVRLPLVEDPLTDPMYYDIRRSVLSFWRYLGSSAEFRLAWTTHVTHFHGKYTHGPFGKFLRICETLQWSVTTDFELRVASGQRYDLLWLPRPHLHTLLLEDWRQHVAAGVFHRHDFAGISGLDYWASFQVLPQLTVSQTELLATIRDGTFFLHSFKVVACGLLPGRWQGIARAELFAALQSLLWAAHYLVPVHLYCDSAFVVRRLRLLLAGQQPCLDWAHVDLWERVAQCLSQVPWIGVTKVASHRCIEHAATPFDAWCIHHNSVADVAAGMARLTCAPAALRRCYDAMMKVH</sequence>
<dbReference type="GO" id="GO:0008168">
    <property type="term" value="F:methyltransferase activity"/>
    <property type="evidence" value="ECO:0007669"/>
    <property type="project" value="UniProtKB-KW"/>
</dbReference>
<feature type="non-terminal residue" evidence="2">
    <location>
        <position position="1"/>
    </location>
</feature>
<dbReference type="SUPFAM" id="SSF56219">
    <property type="entry name" value="DNase I-like"/>
    <property type="match status" value="1"/>
</dbReference>
<evidence type="ECO:0000313" key="3">
    <source>
        <dbReference type="Proteomes" id="UP001642464"/>
    </source>
</evidence>
<keyword evidence="2" id="KW-0489">Methyltransferase</keyword>
<organism evidence="2 3">
    <name type="scientific">Durusdinium trenchii</name>
    <dbReference type="NCBI Taxonomy" id="1381693"/>
    <lineage>
        <taxon>Eukaryota</taxon>
        <taxon>Sar</taxon>
        <taxon>Alveolata</taxon>
        <taxon>Dinophyceae</taxon>
        <taxon>Suessiales</taxon>
        <taxon>Symbiodiniaceae</taxon>
        <taxon>Durusdinium</taxon>
    </lineage>
</organism>
<feature type="non-terminal residue" evidence="2">
    <location>
        <position position="1968"/>
    </location>
</feature>
<proteinExistence type="predicted"/>